<dbReference type="AlphaFoldDB" id="A0A1I3HEZ4"/>
<evidence type="ECO:0000256" key="3">
    <source>
        <dbReference type="ARBA" id="ARBA00022741"/>
    </source>
</evidence>
<dbReference type="InterPro" id="IPR004364">
    <property type="entry name" value="Aa-tRNA-synt_II"/>
</dbReference>
<dbReference type="InterPro" id="IPR006195">
    <property type="entry name" value="aa-tRNA-synth_II"/>
</dbReference>
<dbReference type="FunFam" id="3.30.930.10:FF:000017">
    <property type="entry name" value="Elongation factor P--(R)-beta-lysine ligase"/>
    <property type="match status" value="1"/>
</dbReference>
<evidence type="ECO:0000256" key="1">
    <source>
        <dbReference type="ARBA" id="ARBA00011738"/>
    </source>
</evidence>
<dbReference type="GO" id="GO:0000049">
    <property type="term" value="F:tRNA binding"/>
    <property type="evidence" value="ECO:0007669"/>
    <property type="project" value="TreeGrafter"/>
</dbReference>
<dbReference type="GO" id="GO:0005829">
    <property type="term" value="C:cytosol"/>
    <property type="evidence" value="ECO:0007669"/>
    <property type="project" value="TreeGrafter"/>
</dbReference>
<organism evidence="6 7">
    <name type="scientific">Planctomicrobium piriforme</name>
    <dbReference type="NCBI Taxonomy" id="1576369"/>
    <lineage>
        <taxon>Bacteria</taxon>
        <taxon>Pseudomonadati</taxon>
        <taxon>Planctomycetota</taxon>
        <taxon>Planctomycetia</taxon>
        <taxon>Planctomycetales</taxon>
        <taxon>Planctomycetaceae</taxon>
        <taxon>Planctomicrobium</taxon>
    </lineage>
</organism>
<sequence length="331" mass="36899">MTSDELPSATLLRLRQRAFLLAEVRAFFVERGHFEVQTPILSADCCVDAWIDPFAVPMGDSGTRYLQTSPEFALKRLLCAGADKVFEVARVFRQDEVGPRHNPEFTMIEWYERGTDHHVQMDAVEQLVKRLHSTAVAQGWITSSSLPSFSRLSYEQAFQQSVGLSPFTASLQELAAAALRTTHVLPAGIEHDRDGLLNLLLAEQVEPFLQKLGGVFVYDYPASQAALAKIRGGDAPVAERFELYLNRIEICNGYHELTEPAELQQRMQQQNAKRLAAGKPAIPVESRLLQAMTMHPLPDCAGVALGFDRLAMWCLGLTSIQEIIAFPFDRA</sequence>
<protein>
    <submittedName>
        <fullName evidence="6">Lysyl-tRNA synthetase, class 2</fullName>
    </submittedName>
</protein>
<dbReference type="PANTHER" id="PTHR42918:SF6">
    <property type="entry name" value="ELONGATION FACTOR P--(R)-BETA-LYSINE LIGASE"/>
    <property type="match status" value="1"/>
</dbReference>
<dbReference type="PANTHER" id="PTHR42918">
    <property type="entry name" value="LYSYL-TRNA SYNTHETASE"/>
    <property type="match status" value="1"/>
</dbReference>
<dbReference type="GO" id="GO:0005524">
    <property type="term" value="F:ATP binding"/>
    <property type="evidence" value="ECO:0007669"/>
    <property type="project" value="UniProtKB-KW"/>
</dbReference>
<dbReference type="GO" id="GO:0004824">
    <property type="term" value="F:lysine-tRNA ligase activity"/>
    <property type="evidence" value="ECO:0007669"/>
    <property type="project" value="InterPro"/>
</dbReference>
<keyword evidence="6" id="KW-0030">Aminoacyl-tRNA synthetase</keyword>
<accession>A0A1I3HEZ4</accession>
<dbReference type="STRING" id="1576369.SAMN05421753_10831"/>
<proteinExistence type="predicted"/>
<dbReference type="GO" id="GO:0006430">
    <property type="term" value="P:lysyl-tRNA aminoacylation"/>
    <property type="evidence" value="ECO:0007669"/>
    <property type="project" value="InterPro"/>
</dbReference>
<evidence type="ECO:0000256" key="2">
    <source>
        <dbReference type="ARBA" id="ARBA00022598"/>
    </source>
</evidence>
<dbReference type="OrthoDB" id="9802326at2"/>
<dbReference type="EMBL" id="FOQD01000008">
    <property type="protein sequence ID" value="SFI34179.1"/>
    <property type="molecule type" value="Genomic_DNA"/>
</dbReference>
<keyword evidence="4" id="KW-0067">ATP-binding</keyword>
<keyword evidence="7" id="KW-1185">Reference proteome</keyword>
<reference evidence="7" key="1">
    <citation type="submission" date="2016-10" db="EMBL/GenBank/DDBJ databases">
        <authorList>
            <person name="Varghese N."/>
            <person name="Submissions S."/>
        </authorList>
    </citation>
    <scope>NUCLEOTIDE SEQUENCE [LARGE SCALE GENOMIC DNA]</scope>
    <source>
        <strain evidence="7">DSM 26348</strain>
    </source>
</reference>
<dbReference type="PROSITE" id="PS50862">
    <property type="entry name" value="AA_TRNA_LIGASE_II"/>
    <property type="match status" value="1"/>
</dbReference>
<comment type="subunit">
    <text evidence="1">Homodimer.</text>
</comment>
<keyword evidence="2" id="KW-0436">Ligase</keyword>
<dbReference type="InterPro" id="IPR045864">
    <property type="entry name" value="aa-tRNA-synth_II/BPL/LPL"/>
</dbReference>
<dbReference type="NCBIfam" id="NF006828">
    <property type="entry name" value="PRK09350.1"/>
    <property type="match status" value="1"/>
</dbReference>
<dbReference type="InterPro" id="IPR004525">
    <property type="entry name" value="EpmA"/>
</dbReference>
<name>A0A1I3HEZ4_9PLAN</name>
<dbReference type="InterPro" id="IPR018149">
    <property type="entry name" value="Lys-tRNA-synth_II_C"/>
</dbReference>
<evidence type="ECO:0000259" key="5">
    <source>
        <dbReference type="PROSITE" id="PS50862"/>
    </source>
</evidence>
<dbReference type="Proteomes" id="UP000199518">
    <property type="component" value="Unassembled WGS sequence"/>
</dbReference>
<evidence type="ECO:0000313" key="7">
    <source>
        <dbReference type="Proteomes" id="UP000199518"/>
    </source>
</evidence>
<dbReference type="Pfam" id="PF00152">
    <property type="entry name" value="tRNA-synt_2"/>
    <property type="match status" value="1"/>
</dbReference>
<dbReference type="PRINTS" id="PR00982">
    <property type="entry name" value="TRNASYNTHLYS"/>
</dbReference>
<dbReference type="RefSeq" id="WP_092050622.1">
    <property type="nucleotide sequence ID" value="NZ_FOQD01000008.1"/>
</dbReference>
<dbReference type="NCBIfam" id="TIGR00462">
    <property type="entry name" value="genX"/>
    <property type="match status" value="1"/>
</dbReference>
<keyword evidence="3" id="KW-0547">Nucleotide-binding</keyword>
<feature type="domain" description="Aminoacyl-transfer RNA synthetases class-II family profile" evidence="5">
    <location>
        <begin position="14"/>
        <end position="327"/>
    </location>
</feature>
<evidence type="ECO:0000256" key="4">
    <source>
        <dbReference type="ARBA" id="ARBA00022840"/>
    </source>
</evidence>
<gene>
    <name evidence="6" type="ORF">SAMN05421753_10831</name>
</gene>
<dbReference type="SUPFAM" id="SSF55681">
    <property type="entry name" value="Class II aaRS and biotin synthetases"/>
    <property type="match status" value="1"/>
</dbReference>
<dbReference type="Gene3D" id="3.30.930.10">
    <property type="entry name" value="Bira Bifunctional Protein, Domain 2"/>
    <property type="match status" value="1"/>
</dbReference>
<evidence type="ECO:0000313" key="6">
    <source>
        <dbReference type="EMBL" id="SFI34179.1"/>
    </source>
</evidence>